<dbReference type="RefSeq" id="WP_111589977.1">
    <property type="nucleotide sequence ID" value="NZ_QLMA01000001.1"/>
</dbReference>
<sequence>MDYTHTEINELFLQFHSIHRYEERLKFYDTHFNILPFTLPDFETDLFTFFSANHLLQFENLLRIERKSSELLQKTFVFGKDIYNFNIKPATAHCITFNNYIISRFLQAGTQLKQRMQGELDLIKEISSPVKTMLTTVNDMLAMLKSKAASDNRRCLSTQFTLVFLKGLTDYSSNGMPVISHKKKKIIELYLYTQGIIYGEYIQLLKKHVLFQMTQESDMPRLCALDPEKKISLLKELGLIEAIRKKYPFLNKTDLDKKIEEIIFLVTGERMHITTIYK</sequence>
<keyword evidence="2" id="KW-1185">Reference proteome</keyword>
<protein>
    <submittedName>
        <fullName evidence="1">Uncharacterized protein</fullName>
    </submittedName>
</protein>
<reference evidence="1 2" key="1">
    <citation type="submission" date="2018-06" db="EMBL/GenBank/DDBJ databases">
        <title>Genomic Encyclopedia of Archaeal and Bacterial Type Strains, Phase II (KMG-II): from individual species to whole genera.</title>
        <authorList>
            <person name="Goeker M."/>
        </authorList>
    </citation>
    <scope>NUCLEOTIDE SEQUENCE [LARGE SCALE GENOMIC DNA]</scope>
    <source>
        <strain evidence="1 2">DSM 29821</strain>
    </source>
</reference>
<dbReference type="OrthoDB" id="652426at2"/>
<comment type="caution">
    <text evidence="1">The sequence shown here is derived from an EMBL/GenBank/DDBJ whole genome shotgun (WGS) entry which is preliminary data.</text>
</comment>
<organism evidence="1 2">
    <name type="scientific">Chitinophaga dinghuensis</name>
    <dbReference type="NCBI Taxonomy" id="1539050"/>
    <lineage>
        <taxon>Bacteria</taxon>
        <taxon>Pseudomonadati</taxon>
        <taxon>Bacteroidota</taxon>
        <taxon>Chitinophagia</taxon>
        <taxon>Chitinophagales</taxon>
        <taxon>Chitinophagaceae</taxon>
        <taxon>Chitinophaga</taxon>
    </lineage>
</organism>
<dbReference type="AlphaFoldDB" id="A0A327WCP9"/>
<evidence type="ECO:0000313" key="1">
    <source>
        <dbReference type="EMBL" id="RAJ87266.1"/>
    </source>
</evidence>
<proteinExistence type="predicted"/>
<evidence type="ECO:0000313" key="2">
    <source>
        <dbReference type="Proteomes" id="UP000249819"/>
    </source>
</evidence>
<gene>
    <name evidence="1" type="ORF">CLV59_10115</name>
</gene>
<dbReference type="Proteomes" id="UP000249819">
    <property type="component" value="Unassembled WGS sequence"/>
</dbReference>
<name>A0A327WCP9_9BACT</name>
<accession>A0A327WCP9</accession>
<dbReference type="EMBL" id="QLMA01000001">
    <property type="protein sequence ID" value="RAJ87266.1"/>
    <property type="molecule type" value="Genomic_DNA"/>
</dbReference>